<evidence type="ECO:0000256" key="4">
    <source>
        <dbReference type="SAM" id="MobiDB-lite"/>
    </source>
</evidence>
<comment type="caution">
    <text evidence="7">The sequence shown here is derived from an EMBL/GenBank/DDBJ whole genome shotgun (WGS) entry which is preliminary data.</text>
</comment>
<sequence>MPPDTSRGSSSRRTQRKVTEEELKDIEMKRIRGELSCAECRRLKLRCDKKVPCSSCCRRGCESICPCGILSAGQGTRFILADTEHLHRKISDMSHRIRQLEDALAIMQSAISSDRHPLLQDDLLKIKFGPEAPGSRPSQGSVGEGEREESGKRQSIDALGTLTLGDAGEVKYFGRSAGSETLMMAEEEYETSDDDDEDEQTPLALTPALEKLSNLFPFPTKHRPNTHTLELLESFLPSHERARDLAESYLTHAAYFFRPIKRDELVHACIPAIYNTATSRSKARVVADGAAAADPDSPSPSPSPGTTTTGAGAGTGTGTGTTDPHSTDTATDANGRAVDSMSPHALATLFFVFALGALLDLDLPPYNAEAELYYDLGRAALGLRPVVESPQLDTVQAMGLMATYHSLAGKKYSRDSAWCVMSFVAKLAQSLGLHRDSARWHMDPKTVQKRRTLFWEVFSADVSHSLALGRPPAIQLSYVDCEFPIDEEATLSDAGEVLNGFWRMKYTFGRDMFFAVAEATLTATPPNYATLLNLDRKVREITFPTSFKPYVLREDGEREYFSSSLSLQGFYASQHRTVTMLYLHRSFFAQAMLDHPSNPLLSPFAPSFLTAYRCASVIIKASAHQFDRCAEMAMRVWFLMYHVFSAAVIVGTVVTRSPNSSVAASALLDLTKAVDLFERTALQSQRAKIALGVLRKLKEKAIRSYSQYCATRPTSLTTPVAKVLPSFGGYKSNDLDDELAIFGGQTRVLSRKSRSKNSPSSMGEESPSPPHAEGSSSSVSPPGISEVMDMDLNLGGNGSGNGNLMTMADVHPSLVEYLGHGSFSAEELTFPPTHMGSSAGPVASGASKPMTVTSQPSSITDTTPAPTSLPETKTTPATGVEAPGAPMDDIYSTFMSYISNTSLKPPHTPTSLPTALPNTTSTISQQNQQTPNFDSDVGGSGSGWGMDVVQMMEDTTGLPQADNSFGWLPPPLHQQPFGTTPPAPTNNGFGGGYVPNPAQFTQSTLRASGPPSGAGGPYFGQDQYGGSGVGGFGHTVTGVGSSSAPGVGAGMGVGVGAGAGMGVGVGVGVGTAQAPGGAMFELGLLTESEIDSGWFSFMQDCGIMDTSASGSGSGGVRG</sequence>
<evidence type="ECO:0000256" key="2">
    <source>
        <dbReference type="ARBA" id="ARBA00022723"/>
    </source>
</evidence>
<dbReference type="Pfam" id="PF04082">
    <property type="entry name" value="Fungal_trans"/>
    <property type="match status" value="1"/>
</dbReference>
<feature type="compositionally biased region" description="Low complexity" evidence="4">
    <location>
        <begin position="287"/>
        <end position="296"/>
    </location>
</feature>
<feature type="domain" description="Zn(2)-C6 fungal-type" evidence="5">
    <location>
        <begin position="36"/>
        <end position="65"/>
    </location>
</feature>
<dbReference type="SMART" id="SM00906">
    <property type="entry name" value="Fungal_trans"/>
    <property type="match status" value="1"/>
</dbReference>
<evidence type="ECO:0000256" key="1">
    <source>
        <dbReference type="ARBA" id="ARBA00004123"/>
    </source>
</evidence>
<dbReference type="InterPro" id="IPR017896">
    <property type="entry name" value="4Fe4S_Fe-S-bd"/>
</dbReference>
<feature type="domain" description="4Fe-4S ferredoxin-type" evidence="6">
    <location>
        <begin position="43"/>
        <end position="75"/>
    </location>
</feature>
<reference evidence="7" key="1">
    <citation type="submission" date="2020-11" db="EMBL/GenBank/DDBJ databases">
        <authorList>
            <consortium name="DOE Joint Genome Institute"/>
            <person name="Ahrendt S."/>
            <person name="Riley R."/>
            <person name="Andreopoulos W."/>
            <person name="Labutti K."/>
            <person name="Pangilinan J."/>
            <person name="Ruiz-Duenas F.J."/>
            <person name="Barrasa J.M."/>
            <person name="Sanchez-Garcia M."/>
            <person name="Camarero S."/>
            <person name="Miyauchi S."/>
            <person name="Serrano A."/>
            <person name="Linde D."/>
            <person name="Babiker R."/>
            <person name="Drula E."/>
            <person name="Ayuso-Fernandez I."/>
            <person name="Pacheco R."/>
            <person name="Padilla G."/>
            <person name="Ferreira P."/>
            <person name="Barriuso J."/>
            <person name="Kellner H."/>
            <person name="Castanera R."/>
            <person name="Alfaro M."/>
            <person name="Ramirez L."/>
            <person name="Pisabarro A.G."/>
            <person name="Kuo A."/>
            <person name="Tritt A."/>
            <person name="Lipzen A."/>
            <person name="He G."/>
            <person name="Yan M."/>
            <person name="Ng V."/>
            <person name="Cullen D."/>
            <person name="Martin F."/>
            <person name="Rosso M.-N."/>
            <person name="Henrissat B."/>
            <person name="Hibbett D."/>
            <person name="Martinez A.T."/>
            <person name="Grigoriev I.V."/>
        </authorList>
    </citation>
    <scope>NUCLEOTIDE SEQUENCE</scope>
    <source>
        <strain evidence="7">CBS 247.69</strain>
    </source>
</reference>
<dbReference type="InterPro" id="IPR007219">
    <property type="entry name" value="XnlR_reg_dom"/>
</dbReference>
<dbReference type="CDD" id="cd12148">
    <property type="entry name" value="fungal_TF_MHR"/>
    <property type="match status" value="1"/>
</dbReference>
<feature type="compositionally biased region" description="Basic and acidic residues" evidence="4">
    <location>
        <begin position="144"/>
        <end position="155"/>
    </location>
</feature>
<protein>
    <recommendedName>
        <fullName evidence="9">Zn(2)-C6 fungal-type domain-containing protein</fullName>
    </recommendedName>
</protein>
<name>A0A9P5Y1J3_9AGAR</name>
<evidence type="ECO:0000256" key="3">
    <source>
        <dbReference type="ARBA" id="ARBA00023242"/>
    </source>
</evidence>
<keyword evidence="8" id="KW-1185">Reference proteome</keyword>
<evidence type="ECO:0000259" key="6">
    <source>
        <dbReference type="PROSITE" id="PS51379"/>
    </source>
</evidence>
<feature type="region of interest" description="Disordered" evidence="4">
    <location>
        <begin position="287"/>
        <end position="336"/>
    </location>
</feature>
<dbReference type="OrthoDB" id="424974at2759"/>
<organism evidence="7 8">
    <name type="scientific">Collybia nuda</name>
    <dbReference type="NCBI Taxonomy" id="64659"/>
    <lineage>
        <taxon>Eukaryota</taxon>
        <taxon>Fungi</taxon>
        <taxon>Dikarya</taxon>
        <taxon>Basidiomycota</taxon>
        <taxon>Agaricomycotina</taxon>
        <taxon>Agaricomycetes</taxon>
        <taxon>Agaricomycetidae</taxon>
        <taxon>Agaricales</taxon>
        <taxon>Tricholomatineae</taxon>
        <taxon>Clitocybaceae</taxon>
        <taxon>Collybia</taxon>
    </lineage>
</organism>
<feature type="compositionally biased region" description="Low complexity" evidence="4">
    <location>
        <begin position="836"/>
        <end position="847"/>
    </location>
</feature>
<feature type="compositionally biased region" description="Polar residues" evidence="4">
    <location>
        <begin position="850"/>
        <end position="877"/>
    </location>
</feature>
<feature type="region of interest" description="Disordered" evidence="4">
    <location>
        <begin position="128"/>
        <end position="159"/>
    </location>
</feature>
<dbReference type="PROSITE" id="PS00463">
    <property type="entry name" value="ZN2_CY6_FUNGAL_1"/>
    <property type="match status" value="1"/>
</dbReference>
<dbReference type="PANTHER" id="PTHR31001">
    <property type="entry name" value="UNCHARACTERIZED TRANSCRIPTIONAL REGULATORY PROTEIN"/>
    <property type="match status" value="1"/>
</dbReference>
<dbReference type="PROSITE" id="PS50048">
    <property type="entry name" value="ZN2_CY6_FUNGAL_2"/>
    <property type="match status" value="1"/>
</dbReference>
<dbReference type="GO" id="GO:0006351">
    <property type="term" value="P:DNA-templated transcription"/>
    <property type="evidence" value="ECO:0007669"/>
    <property type="project" value="InterPro"/>
</dbReference>
<dbReference type="EMBL" id="MU150296">
    <property type="protein sequence ID" value="KAF9460589.1"/>
    <property type="molecule type" value="Genomic_DNA"/>
</dbReference>
<dbReference type="PROSITE" id="PS51379">
    <property type="entry name" value="4FE4S_FER_2"/>
    <property type="match status" value="1"/>
</dbReference>
<feature type="compositionally biased region" description="Low complexity" evidence="4">
    <location>
        <begin position="320"/>
        <end position="333"/>
    </location>
</feature>
<proteinExistence type="predicted"/>
<keyword evidence="2" id="KW-0479">Metal-binding</keyword>
<dbReference type="GO" id="GO:0003677">
    <property type="term" value="F:DNA binding"/>
    <property type="evidence" value="ECO:0007669"/>
    <property type="project" value="InterPro"/>
</dbReference>
<dbReference type="GO" id="GO:0008270">
    <property type="term" value="F:zinc ion binding"/>
    <property type="evidence" value="ECO:0007669"/>
    <property type="project" value="InterPro"/>
</dbReference>
<accession>A0A9P5Y1J3</accession>
<gene>
    <name evidence="7" type="ORF">BDZ94DRAFT_1299782</name>
</gene>
<dbReference type="CDD" id="cd00067">
    <property type="entry name" value="GAL4"/>
    <property type="match status" value="1"/>
</dbReference>
<feature type="compositionally biased region" description="Low complexity" evidence="4">
    <location>
        <begin position="1"/>
        <end position="12"/>
    </location>
</feature>
<dbReference type="Gene3D" id="4.10.240.10">
    <property type="entry name" value="Zn(2)-C6 fungal-type DNA-binding domain"/>
    <property type="match status" value="1"/>
</dbReference>
<evidence type="ECO:0000313" key="8">
    <source>
        <dbReference type="Proteomes" id="UP000807353"/>
    </source>
</evidence>
<dbReference type="InterPro" id="IPR050613">
    <property type="entry name" value="Sec_Metabolite_Reg"/>
</dbReference>
<feature type="compositionally biased region" description="Low complexity" evidence="4">
    <location>
        <begin position="756"/>
        <end position="786"/>
    </location>
</feature>
<feature type="region of interest" description="Disordered" evidence="4">
    <location>
        <begin position="834"/>
        <end position="885"/>
    </location>
</feature>
<dbReference type="InterPro" id="IPR036864">
    <property type="entry name" value="Zn2-C6_fun-type_DNA-bd_sf"/>
</dbReference>
<feature type="region of interest" description="Disordered" evidence="4">
    <location>
        <begin position="748"/>
        <end position="796"/>
    </location>
</feature>
<dbReference type="AlphaFoldDB" id="A0A9P5Y1J3"/>
<feature type="region of interest" description="Disordered" evidence="4">
    <location>
        <begin position="1"/>
        <end position="20"/>
    </location>
</feature>
<dbReference type="InterPro" id="IPR001138">
    <property type="entry name" value="Zn2Cys6_DnaBD"/>
</dbReference>
<dbReference type="PANTHER" id="PTHR31001:SF56">
    <property type="entry name" value="ZN(2)-C6 FUNGAL-TYPE DOMAIN-CONTAINING PROTEIN"/>
    <property type="match status" value="1"/>
</dbReference>
<evidence type="ECO:0008006" key="9">
    <source>
        <dbReference type="Google" id="ProtNLM"/>
    </source>
</evidence>
<dbReference type="Proteomes" id="UP000807353">
    <property type="component" value="Unassembled WGS sequence"/>
</dbReference>
<evidence type="ECO:0000313" key="7">
    <source>
        <dbReference type="EMBL" id="KAF9460589.1"/>
    </source>
</evidence>
<comment type="subcellular location">
    <subcellularLocation>
        <location evidence="1">Nucleus</location>
    </subcellularLocation>
</comment>
<dbReference type="GO" id="GO:0000981">
    <property type="term" value="F:DNA-binding transcription factor activity, RNA polymerase II-specific"/>
    <property type="evidence" value="ECO:0007669"/>
    <property type="project" value="InterPro"/>
</dbReference>
<dbReference type="GO" id="GO:0005634">
    <property type="term" value="C:nucleus"/>
    <property type="evidence" value="ECO:0007669"/>
    <property type="project" value="UniProtKB-SubCell"/>
</dbReference>
<evidence type="ECO:0000259" key="5">
    <source>
        <dbReference type="PROSITE" id="PS50048"/>
    </source>
</evidence>
<keyword evidence="3" id="KW-0539">Nucleus</keyword>